<evidence type="ECO:0000256" key="17">
    <source>
        <dbReference type="ARBA" id="ARBA00022857"/>
    </source>
</evidence>
<keyword evidence="30" id="KW-1185">Reference proteome</keyword>
<dbReference type="InterPro" id="IPR005106">
    <property type="entry name" value="Asp/hSer_DH_NAD-bd"/>
</dbReference>
<evidence type="ECO:0000256" key="2">
    <source>
        <dbReference type="ARBA" id="ARBA00004766"/>
    </source>
</evidence>
<feature type="domain" description="ACT" evidence="28">
    <location>
        <begin position="338"/>
        <end position="410"/>
    </location>
</feature>
<dbReference type="GO" id="GO:0004072">
    <property type="term" value="F:aspartate kinase activity"/>
    <property type="evidence" value="ECO:0007669"/>
    <property type="project" value="UniProtKB-EC"/>
</dbReference>
<dbReference type="EMBL" id="PGFJ01000001">
    <property type="protein sequence ID" value="PJJ83869.1"/>
    <property type="molecule type" value="Genomic_DNA"/>
</dbReference>
<comment type="pathway">
    <text evidence="6">Amino-acid biosynthesis; L-threonine biosynthesis; L-threonine from L-aspartate: step 1/5.</text>
</comment>
<evidence type="ECO:0000313" key="30">
    <source>
        <dbReference type="Proteomes" id="UP000242687"/>
    </source>
</evidence>
<dbReference type="InterPro" id="IPR054352">
    <property type="entry name" value="ACT_Aspartokinase"/>
</dbReference>
<evidence type="ECO:0000256" key="11">
    <source>
        <dbReference type="ARBA" id="ARBA00022679"/>
    </source>
</evidence>
<evidence type="ECO:0000256" key="5">
    <source>
        <dbReference type="ARBA" id="ARBA00005062"/>
    </source>
</evidence>
<dbReference type="AlphaFoldDB" id="A0A2H9VSU7"/>
<dbReference type="PROSITE" id="PS01042">
    <property type="entry name" value="HOMOSER_DHGENASE"/>
    <property type="match status" value="1"/>
</dbReference>
<comment type="catalytic activity">
    <reaction evidence="25">
        <text>L-aspartate + ATP = 4-phospho-L-aspartate + ADP</text>
        <dbReference type="Rhea" id="RHEA:23776"/>
        <dbReference type="ChEBI" id="CHEBI:29991"/>
        <dbReference type="ChEBI" id="CHEBI:30616"/>
        <dbReference type="ChEBI" id="CHEBI:57535"/>
        <dbReference type="ChEBI" id="CHEBI:456216"/>
        <dbReference type="EC" id="2.7.2.4"/>
    </reaction>
    <physiologicalReaction direction="left-to-right" evidence="25">
        <dbReference type="Rhea" id="RHEA:23777"/>
    </physiologicalReaction>
</comment>
<evidence type="ECO:0000256" key="14">
    <source>
        <dbReference type="ARBA" id="ARBA00022741"/>
    </source>
</evidence>
<dbReference type="PANTHER" id="PTHR43070">
    <property type="match status" value="1"/>
</dbReference>
<sequence length="835" mass="91247">MSAFLRIPGKAFLFIAVIMKILKFGGTSVGSVQSISTLIDILKREVATSGEKPIVVLSAMSGVTNMLIDMAEQAAAGLDFTAALAELERRHFDAVKELLEIQNQNPALTRLKINFNHLEELLQGILTLRELTPKTRDLVLSFGERCSTLMVSKIAAQYFPEAIYVDASELIKTDSSFGNARVQTEMTEQVIRGFYNGNKEKMLFVTGFIAGNEQGQITTLGRGGSDYTAAIFGAALNAKEIEIWTDVNGMMTADPRMVKKAFSLPELTYTEAMELSYFGAKVIYPPTMIPAFMKKIPIVIRNTFEPDFKGTFIRHDCKASNLPIKGISSINNISILNVEGSGMVGKSGFSGRLFSLLAREQINVILITQSSSEHSITFAVSPADTERALHVIEQEFELELMAKKLENIAIEKDLAILAVVGENMKETPGVSGKLFYSLGRNGVNVRAIAQGSSEYNISVIISAADLAKALNAVHDAFFVELTKTLHAFCLGTGNIGKTLFNQLNAHAAFLQENNGVQVKIAGISNTRKMAFNSDGIDLDEWEDALERSHEAADLAGFIAKMQSMNLPNCVFIDNTASQKPIAFYEDVLKSTISIVTCNKIGNSGPYAQYKTFRDTARQHGVDFFYETNVGAGLPIIRTLKDLMNSGDRVQRIEAILSGTISFIFNNFKGEVSFHDVVKLAQEKGYTEPDPRDDLRGTDFMRKMLILARDAGYTLEAADVKIGSILPQACLDAASVDDFYAALKAEDAYFADLKAQAESQGKVLRYIGILEDGQAAITLEMVDENHPFFILSGSDNIISFTTDRYKERPLVVKGPGAGAEVTAAGVFADLINVGTN</sequence>
<reference evidence="29 30" key="1">
    <citation type="submission" date="2017-11" db="EMBL/GenBank/DDBJ databases">
        <title>Genomic Encyclopedia of Archaeal and Bacterial Type Strains, Phase II (KMG-II): From Individual Species to Whole Genera.</title>
        <authorList>
            <person name="Goeker M."/>
        </authorList>
    </citation>
    <scope>NUCLEOTIDE SEQUENCE [LARGE SCALE GENOMIC DNA]</scope>
    <source>
        <strain evidence="29 30">DSM 28175</strain>
    </source>
</reference>
<dbReference type="GO" id="GO:0009086">
    <property type="term" value="P:methionine biosynthetic process"/>
    <property type="evidence" value="ECO:0007669"/>
    <property type="project" value="UniProtKB-KW"/>
</dbReference>
<dbReference type="CDD" id="cd04921">
    <property type="entry name" value="ACT_AKi-HSDH-ThrA-like_1"/>
    <property type="match status" value="1"/>
</dbReference>
<keyword evidence="16" id="KW-0067">ATP-binding</keyword>
<dbReference type="InterPro" id="IPR018042">
    <property type="entry name" value="Aspartate_kinase_CS"/>
</dbReference>
<accession>A0A2H9VSU7</accession>
<evidence type="ECO:0000259" key="28">
    <source>
        <dbReference type="PROSITE" id="PS51671"/>
    </source>
</evidence>
<dbReference type="InterPro" id="IPR001342">
    <property type="entry name" value="HDH_cat"/>
</dbReference>
<comment type="cofactor">
    <cofactor evidence="1">
        <name>a metal cation</name>
        <dbReference type="ChEBI" id="CHEBI:25213"/>
    </cofactor>
</comment>
<dbReference type="SUPFAM" id="SSF53633">
    <property type="entry name" value="Carbamate kinase-like"/>
    <property type="match status" value="1"/>
</dbReference>
<comment type="pathway">
    <text evidence="2">Amino-acid biosynthesis; L-lysine biosynthesis via DAP pathway; (S)-tetrahydrodipicolinate from L-aspartate: step 1/4.</text>
</comment>
<comment type="function">
    <text evidence="24">Bifunctional aspartate kinase and homoserine dehydrogenase that catalyzes the first and the third steps toward the synthesis of lysine, methionine and threonine from aspartate.</text>
</comment>
<evidence type="ECO:0000256" key="24">
    <source>
        <dbReference type="ARBA" id="ARBA00044938"/>
    </source>
</evidence>
<evidence type="ECO:0000256" key="6">
    <source>
        <dbReference type="ARBA" id="ARBA00005139"/>
    </source>
</evidence>
<dbReference type="Gene3D" id="3.30.2130.10">
    <property type="entry name" value="VC0802-like"/>
    <property type="match status" value="1"/>
</dbReference>
<evidence type="ECO:0000256" key="26">
    <source>
        <dbReference type="ARBA" id="ARBA00048841"/>
    </source>
</evidence>
<evidence type="ECO:0000256" key="10">
    <source>
        <dbReference type="ARBA" id="ARBA00022605"/>
    </source>
</evidence>
<dbReference type="Pfam" id="PF00696">
    <property type="entry name" value="AA_kinase"/>
    <property type="match status" value="1"/>
</dbReference>
<dbReference type="PIRSF" id="PIRSF000727">
    <property type="entry name" value="ThrA"/>
    <property type="match status" value="1"/>
</dbReference>
<dbReference type="PROSITE" id="PS00324">
    <property type="entry name" value="ASPARTOKINASE"/>
    <property type="match status" value="1"/>
</dbReference>
<dbReference type="FunFam" id="3.30.360.10:FF:000006">
    <property type="entry name" value="Bifunctional aspartokinase/homoserine dehydrogenase"/>
    <property type="match status" value="1"/>
</dbReference>
<dbReference type="InterPro" id="IPR036291">
    <property type="entry name" value="NAD(P)-bd_dom_sf"/>
</dbReference>
<dbReference type="InterPro" id="IPR011147">
    <property type="entry name" value="Bifunc_Aspkin/hSer_DH"/>
</dbReference>
<dbReference type="Gene3D" id="3.40.50.720">
    <property type="entry name" value="NAD(P)-binding Rossmann-like Domain"/>
    <property type="match status" value="1"/>
</dbReference>
<evidence type="ECO:0000256" key="15">
    <source>
        <dbReference type="ARBA" id="ARBA00022777"/>
    </source>
</evidence>
<dbReference type="SUPFAM" id="SSF51735">
    <property type="entry name" value="NAD(P)-binding Rossmann-fold domains"/>
    <property type="match status" value="1"/>
</dbReference>
<dbReference type="Proteomes" id="UP000242687">
    <property type="component" value="Unassembled WGS sequence"/>
</dbReference>
<dbReference type="Gene3D" id="3.40.1160.10">
    <property type="entry name" value="Acetylglutamate kinase-like"/>
    <property type="match status" value="1"/>
</dbReference>
<dbReference type="InterPro" id="IPR036393">
    <property type="entry name" value="AceGlu_kinase-like_sf"/>
</dbReference>
<keyword evidence="21" id="KW-0457">Lysine biosynthesis</keyword>
<dbReference type="GO" id="GO:0050661">
    <property type="term" value="F:NADP binding"/>
    <property type="evidence" value="ECO:0007669"/>
    <property type="project" value="InterPro"/>
</dbReference>
<evidence type="ECO:0000256" key="13">
    <source>
        <dbReference type="ARBA" id="ARBA00022723"/>
    </source>
</evidence>
<evidence type="ECO:0000256" key="27">
    <source>
        <dbReference type="ARBA" id="ARBA00049031"/>
    </source>
</evidence>
<evidence type="ECO:0000313" key="29">
    <source>
        <dbReference type="EMBL" id="PJJ83869.1"/>
    </source>
</evidence>
<feature type="domain" description="ACT" evidence="28">
    <location>
        <begin position="419"/>
        <end position="484"/>
    </location>
</feature>
<keyword evidence="13" id="KW-0479">Metal-binding</keyword>
<comment type="similarity">
    <text evidence="7">In the C-terminal section; belongs to the homoserine dehydrogenase family.</text>
</comment>
<dbReference type="PROSITE" id="PS51671">
    <property type="entry name" value="ACT"/>
    <property type="match status" value="2"/>
</dbReference>
<comment type="pathway">
    <text evidence="3">Amino-acid biosynthesis; L-methionine biosynthesis via de novo pathway; L-homoserine from L-aspartate: step 1/3.</text>
</comment>
<dbReference type="Pfam" id="PF22468">
    <property type="entry name" value="ACT_9"/>
    <property type="match status" value="2"/>
</dbReference>
<comment type="pathway">
    <text evidence="5">Amino-acid biosynthesis; L-methionine biosynthesis via de novo pathway; L-homoserine from L-aspartate: step 3/3.</text>
</comment>
<keyword evidence="17" id="KW-0521">NADP</keyword>
<dbReference type="GO" id="GO:0005524">
    <property type="term" value="F:ATP binding"/>
    <property type="evidence" value="ECO:0007669"/>
    <property type="project" value="UniProtKB-KW"/>
</dbReference>
<dbReference type="InterPro" id="IPR019811">
    <property type="entry name" value="HDH_CS"/>
</dbReference>
<proteinExistence type="inferred from homology"/>
<keyword evidence="10" id="KW-0028">Amino-acid biosynthesis</keyword>
<evidence type="ECO:0000256" key="20">
    <source>
        <dbReference type="ARBA" id="ARBA00023053"/>
    </source>
</evidence>
<dbReference type="GO" id="GO:0009089">
    <property type="term" value="P:lysine biosynthetic process via diaminopimelate"/>
    <property type="evidence" value="ECO:0007669"/>
    <property type="project" value="UniProtKB-UniPathway"/>
</dbReference>
<dbReference type="GO" id="GO:0004412">
    <property type="term" value="F:homoserine dehydrogenase activity"/>
    <property type="evidence" value="ECO:0007669"/>
    <property type="project" value="UniProtKB-EC"/>
</dbReference>
<keyword evidence="19" id="KW-0520">NAD</keyword>
<dbReference type="SUPFAM" id="SSF55347">
    <property type="entry name" value="Glyceraldehyde-3-phosphate dehydrogenase-like, C-terminal domain"/>
    <property type="match status" value="1"/>
</dbReference>
<keyword evidence="23" id="KW-0511">Multifunctional enzyme</keyword>
<evidence type="ECO:0000256" key="12">
    <source>
        <dbReference type="ARBA" id="ARBA00022697"/>
    </source>
</evidence>
<evidence type="ECO:0000256" key="19">
    <source>
        <dbReference type="ARBA" id="ARBA00023027"/>
    </source>
</evidence>
<dbReference type="UniPathway" id="UPA00034">
    <property type="reaction ID" value="UER00015"/>
</dbReference>
<dbReference type="Pfam" id="PF03447">
    <property type="entry name" value="NAD_binding_3"/>
    <property type="match status" value="1"/>
</dbReference>
<dbReference type="SUPFAM" id="SSF55021">
    <property type="entry name" value="ACT-like"/>
    <property type="match status" value="2"/>
</dbReference>
<keyword evidence="14" id="KW-0547">Nucleotide-binding</keyword>
<evidence type="ECO:0000256" key="23">
    <source>
        <dbReference type="ARBA" id="ARBA00023268"/>
    </source>
</evidence>
<comment type="subunit">
    <text evidence="9">Homotetramer.</text>
</comment>
<organism evidence="29 30">
    <name type="scientific">Mucilaginibacter auburnensis</name>
    <dbReference type="NCBI Taxonomy" id="1457233"/>
    <lineage>
        <taxon>Bacteria</taxon>
        <taxon>Pseudomonadati</taxon>
        <taxon>Bacteroidota</taxon>
        <taxon>Sphingobacteriia</taxon>
        <taxon>Sphingobacteriales</taxon>
        <taxon>Sphingobacteriaceae</taxon>
        <taxon>Mucilaginibacter</taxon>
    </lineage>
</organism>
<comment type="pathway">
    <text evidence="4">Amino-acid biosynthesis; L-threonine biosynthesis; L-threonine from L-aspartate: step 3/5.</text>
</comment>
<dbReference type="UniPathway" id="UPA00051">
    <property type="reaction ID" value="UER00462"/>
</dbReference>
<dbReference type="InterPro" id="IPR001341">
    <property type="entry name" value="Asp_kinase"/>
</dbReference>
<dbReference type="GO" id="GO:0046872">
    <property type="term" value="F:metal ion binding"/>
    <property type="evidence" value="ECO:0007669"/>
    <property type="project" value="UniProtKB-KW"/>
</dbReference>
<evidence type="ECO:0000256" key="9">
    <source>
        <dbReference type="ARBA" id="ARBA00011881"/>
    </source>
</evidence>
<keyword evidence="22" id="KW-0486">Methionine biosynthesis</keyword>
<evidence type="ECO:0000256" key="8">
    <source>
        <dbReference type="ARBA" id="ARBA00010046"/>
    </source>
</evidence>
<dbReference type="PANTHER" id="PTHR43070:SF5">
    <property type="entry name" value="HOMOSERINE DEHYDROGENASE"/>
    <property type="match status" value="1"/>
</dbReference>
<keyword evidence="20" id="KW-0915">Sodium</keyword>
<evidence type="ECO:0000256" key="4">
    <source>
        <dbReference type="ARBA" id="ARBA00005056"/>
    </source>
</evidence>
<dbReference type="Gene3D" id="1.20.120.1320">
    <property type="entry name" value="Aspartokinase, catalytic domain"/>
    <property type="match status" value="1"/>
</dbReference>
<dbReference type="Pfam" id="PF00742">
    <property type="entry name" value="Homoserine_dh"/>
    <property type="match status" value="1"/>
</dbReference>
<gene>
    <name evidence="29" type="ORF">CLV57_0864</name>
</gene>
<dbReference type="Gene3D" id="3.30.360.10">
    <property type="entry name" value="Dihydrodipicolinate Reductase, domain 2"/>
    <property type="match status" value="1"/>
</dbReference>
<name>A0A2H9VSU7_9SPHI</name>
<evidence type="ECO:0000256" key="25">
    <source>
        <dbReference type="ARBA" id="ARBA00048561"/>
    </source>
</evidence>
<comment type="caution">
    <text evidence="29">The sequence shown here is derived from an EMBL/GenBank/DDBJ whole genome shotgun (WGS) entry which is preliminary data.</text>
</comment>
<protein>
    <submittedName>
        <fullName evidence="29">Aspartate kinase</fullName>
    </submittedName>
</protein>
<comment type="catalytic activity">
    <reaction evidence="27">
        <text>L-homoserine + NAD(+) = L-aspartate 4-semialdehyde + NADH + H(+)</text>
        <dbReference type="Rhea" id="RHEA:15757"/>
        <dbReference type="ChEBI" id="CHEBI:15378"/>
        <dbReference type="ChEBI" id="CHEBI:57476"/>
        <dbReference type="ChEBI" id="CHEBI:57540"/>
        <dbReference type="ChEBI" id="CHEBI:57945"/>
        <dbReference type="ChEBI" id="CHEBI:537519"/>
        <dbReference type="EC" id="1.1.1.3"/>
    </reaction>
    <physiologicalReaction direction="right-to-left" evidence="27">
        <dbReference type="Rhea" id="RHEA:15759"/>
    </physiologicalReaction>
</comment>
<keyword evidence="12" id="KW-0791">Threonine biosynthesis</keyword>
<dbReference type="InterPro" id="IPR001048">
    <property type="entry name" value="Asp/Glu/Uridylate_kinase"/>
</dbReference>
<evidence type="ECO:0000256" key="22">
    <source>
        <dbReference type="ARBA" id="ARBA00023167"/>
    </source>
</evidence>
<evidence type="ECO:0000256" key="1">
    <source>
        <dbReference type="ARBA" id="ARBA00001920"/>
    </source>
</evidence>
<evidence type="ECO:0000256" key="7">
    <source>
        <dbReference type="ARBA" id="ARBA00007952"/>
    </source>
</evidence>
<dbReference type="InterPro" id="IPR045865">
    <property type="entry name" value="ACT-like_dom_sf"/>
</dbReference>
<keyword evidence="18" id="KW-0560">Oxidoreductase</keyword>
<dbReference type="GO" id="GO:0009090">
    <property type="term" value="P:homoserine biosynthetic process"/>
    <property type="evidence" value="ECO:0007669"/>
    <property type="project" value="UniProtKB-ARBA"/>
</dbReference>
<comment type="similarity">
    <text evidence="8">In the N-terminal section; belongs to the aspartokinase family.</text>
</comment>
<evidence type="ECO:0000256" key="16">
    <source>
        <dbReference type="ARBA" id="ARBA00022840"/>
    </source>
</evidence>
<dbReference type="GO" id="GO:0009088">
    <property type="term" value="P:threonine biosynthetic process"/>
    <property type="evidence" value="ECO:0007669"/>
    <property type="project" value="UniProtKB-UniPathway"/>
</dbReference>
<comment type="catalytic activity">
    <reaction evidence="26">
        <text>L-homoserine + NADP(+) = L-aspartate 4-semialdehyde + NADPH + H(+)</text>
        <dbReference type="Rhea" id="RHEA:15761"/>
        <dbReference type="ChEBI" id="CHEBI:15378"/>
        <dbReference type="ChEBI" id="CHEBI:57476"/>
        <dbReference type="ChEBI" id="CHEBI:57783"/>
        <dbReference type="ChEBI" id="CHEBI:58349"/>
        <dbReference type="ChEBI" id="CHEBI:537519"/>
        <dbReference type="EC" id="1.1.1.3"/>
    </reaction>
    <physiologicalReaction direction="right-to-left" evidence="26">
        <dbReference type="Rhea" id="RHEA:15763"/>
    </physiologicalReaction>
</comment>
<dbReference type="NCBIfam" id="NF006959">
    <property type="entry name" value="PRK09436.1"/>
    <property type="match status" value="1"/>
</dbReference>
<dbReference type="InterPro" id="IPR049638">
    <property type="entry name" value="AK-HD"/>
</dbReference>
<dbReference type="UniPathway" id="UPA00050">
    <property type="reaction ID" value="UER00063"/>
</dbReference>
<dbReference type="FunFam" id="3.30.2130.10:FF:000001">
    <property type="entry name" value="Bifunctional aspartokinase/homoserine dehydrogenase"/>
    <property type="match status" value="1"/>
</dbReference>
<dbReference type="CDD" id="cd04243">
    <property type="entry name" value="AAK_AK-HSDH-like"/>
    <property type="match status" value="1"/>
</dbReference>
<evidence type="ECO:0000256" key="21">
    <source>
        <dbReference type="ARBA" id="ARBA00023154"/>
    </source>
</evidence>
<evidence type="ECO:0000256" key="18">
    <source>
        <dbReference type="ARBA" id="ARBA00023002"/>
    </source>
</evidence>
<keyword evidence="11" id="KW-0808">Transferase</keyword>
<evidence type="ECO:0000256" key="3">
    <source>
        <dbReference type="ARBA" id="ARBA00004986"/>
    </source>
</evidence>
<dbReference type="NCBIfam" id="TIGR00657">
    <property type="entry name" value="asp_kinases"/>
    <property type="match status" value="1"/>
</dbReference>
<dbReference type="InterPro" id="IPR042199">
    <property type="entry name" value="AsparK_Bifunc_asparK/hSer_DH"/>
</dbReference>
<dbReference type="CDD" id="cd04922">
    <property type="entry name" value="ACT_AKi-HSDH-ThrA_2"/>
    <property type="match status" value="1"/>
</dbReference>
<dbReference type="InterPro" id="IPR002912">
    <property type="entry name" value="ACT_dom"/>
</dbReference>
<keyword evidence="15 29" id="KW-0418">Kinase</keyword>